<evidence type="ECO:0000259" key="3">
    <source>
        <dbReference type="Pfam" id="PF20410"/>
    </source>
</evidence>
<dbReference type="InterPro" id="IPR036365">
    <property type="entry name" value="PGBD-like_sf"/>
</dbReference>
<feature type="region of interest" description="Disordered" evidence="1">
    <location>
        <begin position="308"/>
        <end position="331"/>
    </location>
</feature>
<dbReference type="InterPro" id="IPR036366">
    <property type="entry name" value="PGBDSf"/>
</dbReference>
<feature type="region of interest" description="Disordered" evidence="1">
    <location>
        <begin position="420"/>
        <end position="453"/>
    </location>
</feature>
<dbReference type="GO" id="GO:0004180">
    <property type="term" value="F:carboxypeptidase activity"/>
    <property type="evidence" value="ECO:0007669"/>
    <property type="project" value="UniProtKB-KW"/>
</dbReference>
<dbReference type="InterPro" id="IPR002477">
    <property type="entry name" value="Peptidoglycan-bd-like"/>
</dbReference>
<keyword evidence="4" id="KW-0121">Carboxypeptidase</keyword>
<feature type="domain" description="Peptidoglycan binding-like" evidence="2">
    <location>
        <begin position="244"/>
        <end position="305"/>
    </location>
</feature>
<accession>A0A2S6Z396</accession>
<dbReference type="RefSeq" id="WP_104598413.1">
    <property type="nucleotide sequence ID" value="NZ_MIGV01000015.1"/>
</dbReference>
<organism evidence="4 5">
    <name type="scientific">Xanthomonas arboricola pv. populi</name>
    <dbReference type="NCBI Taxonomy" id="487823"/>
    <lineage>
        <taxon>Bacteria</taxon>
        <taxon>Pseudomonadati</taxon>
        <taxon>Pseudomonadota</taxon>
        <taxon>Gammaproteobacteria</taxon>
        <taxon>Lysobacterales</taxon>
        <taxon>Lysobacteraceae</taxon>
        <taxon>Xanthomonas</taxon>
    </lineage>
</organism>
<reference evidence="4 5" key="1">
    <citation type="submission" date="2016-08" db="EMBL/GenBank/DDBJ databases">
        <title>Evolution of the type three secretion system and type three effector repertoires in Xanthomonas.</title>
        <authorList>
            <person name="Merda D."/>
            <person name="Briand M."/>
            <person name="Bosis E."/>
            <person name="Rousseau C."/>
            <person name="Portier P."/>
            <person name="Jacques M.-A."/>
            <person name="Fischer-Le Saux M."/>
        </authorList>
    </citation>
    <scope>NUCLEOTIDE SEQUENCE [LARGE SCALE GENOMIC DNA]</scope>
    <source>
        <strain evidence="4 5">CFBP 3122</strain>
    </source>
</reference>
<keyword evidence="4" id="KW-0645">Protease</keyword>
<dbReference type="Proteomes" id="UP000238270">
    <property type="component" value="Unassembled WGS sequence"/>
</dbReference>
<keyword evidence="4" id="KW-0378">Hydrolase</keyword>
<dbReference type="AlphaFoldDB" id="A0A2S6Z396"/>
<evidence type="ECO:0000256" key="1">
    <source>
        <dbReference type="SAM" id="MobiDB-lite"/>
    </source>
</evidence>
<dbReference type="Pfam" id="PF01471">
    <property type="entry name" value="PG_binding_1"/>
    <property type="match status" value="1"/>
</dbReference>
<dbReference type="SUPFAM" id="SSF47090">
    <property type="entry name" value="PGBD-like"/>
    <property type="match status" value="1"/>
</dbReference>
<name>A0A2S6Z396_9XANT</name>
<evidence type="ECO:0000259" key="2">
    <source>
        <dbReference type="Pfam" id="PF01471"/>
    </source>
</evidence>
<dbReference type="InterPro" id="IPR046519">
    <property type="entry name" value="X-Tfes_XVIPCD"/>
</dbReference>
<feature type="compositionally biased region" description="Low complexity" evidence="1">
    <location>
        <begin position="443"/>
        <end position="453"/>
    </location>
</feature>
<dbReference type="Pfam" id="PF20410">
    <property type="entry name" value="X-Tfes_XVIPCD"/>
    <property type="match status" value="1"/>
</dbReference>
<evidence type="ECO:0000313" key="5">
    <source>
        <dbReference type="Proteomes" id="UP000238270"/>
    </source>
</evidence>
<feature type="compositionally biased region" description="Polar residues" evidence="1">
    <location>
        <begin position="420"/>
        <end position="431"/>
    </location>
</feature>
<evidence type="ECO:0000313" key="4">
    <source>
        <dbReference type="EMBL" id="PPT75484.1"/>
    </source>
</evidence>
<protein>
    <submittedName>
        <fullName evidence="4">Carboxypeptidase</fullName>
    </submittedName>
</protein>
<feature type="compositionally biased region" description="Low complexity" evidence="1">
    <location>
        <begin position="310"/>
        <end position="323"/>
    </location>
</feature>
<feature type="domain" description="X-Tfes XVIPCD" evidence="3">
    <location>
        <begin position="327"/>
        <end position="430"/>
    </location>
</feature>
<gene>
    <name evidence="4" type="ORF">XaplCFBP3122_13105</name>
</gene>
<dbReference type="Gene3D" id="1.10.101.10">
    <property type="entry name" value="PGBD-like superfamily/PGBD"/>
    <property type="match status" value="1"/>
</dbReference>
<dbReference type="EMBL" id="MIGV01000015">
    <property type="protein sequence ID" value="PPT75484.1"/>
    <property type="molecule type" value="Genomic_DNA"/>
</dbReference>
<proteinExistence type="predicted"/>
<comment type="caution">
    <text evidence="4">The sequence shown here is derived from an EMBL/GenBank/DDBJ whole genome shotgun (WGS) entry which is preliminary data.</text>
</comment>
<sequence>MATESTITREQLGTLYLNTELGGNKRHLDHFSYAQKGSSTYSFGLVQFDVGRNPQAQRFLRDNGFSTGDIALLSQQGGLSSQQLSALDAKLQAIPQANIDQLTNTKLDSAIERVGDAITRVRATSPTAADAIAANPELQLAMADYDNQFGSMGPQFISYLAGNEVTLQGRKIQAGDPPTRADLQTFVESTKYGIESPGAVTSRDARFDTAMTQLGITPATTPSHGLPSAAGAPTAGAALVNGARGDNVQAMQQKLADLGYLGKDGAPLVADGHFGPGTLQAVQQFQQDHQLTVDGKAGRGTLGALDSALQQQAEQTRQATAPTMATPGHADNPRYQQAVEKLEVLEEQRHQGRLAPLFNDRNQLENAAGQVAYESKVAGMSRIDTVVARLDNQGIFAVQGQPNDPAAYRTYIDLSQAVNRDLQSSTQQSQALDADLSQRQAREQVQTQQSLSR</sequence>